<feature type="compositionally biased region" description="Pro residues" evidence="1">
    <location>
        <begin position="1339"/>
        <end position="1350"/>
    </location>
</feature>
<dbReference type="PROSITE" id="PS50053">
    <property type="entry name" value="UBIQUITIN_2"/>
    <property type="match status" value="1"/>
</dbReference>
<dbReference type="GO" id="GO:0051787">
    <property type="term" value="F:misfolded protein binding"/>
    <property type="evidence" value="ECO:0007669"/>
    <property type="project" value="TreeGrafter"/>
</dbReference>
<dbReference type="GO" id="GO:0071818">
    <property type="term" value="C:BAT3 complex"/>
    <property type="evidence" value="ECO:0007669"/>
    <property type="project" value="TreeGrafter"/>
</dbReference>
<feature type="compositionally biased region" description="Polar residues" evidence="1">
    <location>
        <begin position="890"/>
        <end position="920"/>
    </location>
</feature>
<sequence length="2128" mass="214705">MASPAAPSEAEVSSQAEQINVKVKTMQPQTYGPLAVTPRTTVSEFKLRLQEETHIPVERQRLIFRGRALLDNQRLMEQHVEDGHTLHLVERPVNQAQPSGPQTSPGPQQPHAHAAGHSPTGQQPGAQEGPQVTWGQITIENHGVGPADFQQFMNGMLGGLGAAGLQGPAGVPVGIQINAETLLPGGAQGAGNPHAAGQHQGLGAQRPHQGVPPSHLLTSIHNHLNYTARATEHPFAPPRPVMAPIAPGRRHEVDLRAMQAARDVLDGAQLPDHVRRSIESAFGHANITRSQFASSQTARSSAAGHGSAGSSLDPPMGFPANSGGAAAPDDPPDPPRRRRGTVDGNPGAPITASVALGHLISIAETQLRDTMLPAMHAAGEALRNFTGLIDDADQRTLFRQRDPGADAFYGMQSASRPQPAPNSAADAPTQVREQVAAAYSNMAQLLPAILELMNGLGLHYWAMRGLPAPFLAAITTAINPYVGIGELRAATGEAGQAAGPSQPPAQPPLHPWTAAALPAGVPAHIPPPHLLGPRAQQYVVGFGPNGGQQQPFDILVFADAAAADAQDAAAAAGAGLARAAAIADGPRASQAIRGGLNADGTPRDSSHRRGARGQASSSAQDQGPPQATRTGPSAAGLPPLGVGSQSRVPGQAPAGRARQASDRPDERVIQQLGLQQDPATGRWVLNAPELTPGGAAAPAARNPFLPSNFQPFPVVPRTLQEDATQWINLITNSHRLYTSTRQHNTHELNRLLRQSEANYFGSGPPPTEVTQALRGYLAELSRVPTPTLPAVPHFFSPPDATPANAFPATPPHQAAVQDMPGSFVPTPLAPGGQMLGTLSGVPGNMHVPPAAQNAARLIPTAGLPLQPSPAVAQNIAAVQQQFQAQRQPATTHLNSLAAQQQSGADSINPSAAGQAAQPTAPSDDAQRSEQYQRWIARTQAGLSLAGDQPGRVQATGRPTVGARDAPQPNGTTHSAAQPSTSAEPSSQTQPAPDSSQQPQPLGQSRPTVSPQQAHRQTQTRVLPGTAGLAQMMQMLQTGGGGVPAIAQGMQPLAMGMGPTVFRLGGVNGPAITLVPATPPADQPNQAPQLGSVNIGGANGLTLRPDGPARMRAEVAGHQLTVQLDMQPLISALNGAFNQIYTSGTVAGATTAQGPPERPQEGIAAAAGALMGQLARQLVPEAIISMTPGMTPADMAPRAAPNGPAAPAPRMDQVQGELDEVQVRIEPNEGSPESVQAIAPVLQALAGSLGLPANAFSGMLESIAGQPNAPAGAPNQEQGSPSQPGGAAAQPNGNAPQAAGAPTQAGSTPPTPTGSSAAAPAASSNPTQGTAAPTGSAAAPAPPTPAAPPSPLGATWQALLQALGSDPPPNAPHAHGSATNATPTQPSGPIAQSTANSPTPHVSQLGNLHQDQPEGQKPSSRPDNDSPSEQLPSSPLSEGSPSAGPSQGPTLASVKTEEIPSPADESGTASPASSAAGFTGGDLSAPGMPAPVVAGGLGSAGVQRAAEAAVYQGMRRAMVAQGIDIPADVDENTVRRAAGEDEPFASLLSHPIAVPQTPDGSLPSSPQVQRFPTGEPQSVGTRALQSNGPTASRLHTGSPPVMPSIQESHERSPQDDGQQGEDAAGRPGSSGSRRQSSAGKGLGGLGLPSRKGKAPVRKPAAPLSSPNQVPPASTPQVPPASSTQAPQAAPVGPTATPRPKDSGSEASQAPPPASPAASPHSDSAGFEQVDAQPPPRQPAATATDGGLAGIMGQLLQGLASPQGSAGRGNEAASLGGALDELLQGAGIPAGLAGTPGPQTRPTSDHHHHQQQQQQQQSSRLSSRGDGTGVGQSTSGVPAGGGIEAGGLGGALGQLLQGLGSSASGPAGPTGFGTRTPSSQQPQASSTSQNAGSAQPAPGMPAQSQADAGGLGPALGQLLQGLGNTPGGAGSTGSQGVAGGASGGGLGAMMGQMLRNPQLQQMALGMASQLEGQFGSAAQQPSEAGSTRAQPALDLGGIMGMVNQMLVGSGGSAQPPTGVGASPRTVPQGSQQTAPAEGSLQSRPPGSTTPSVQRNAAQELSVNPPAARLLEEALSDYPPEDAAHWRRILQQDAARAGTAASSAPRSAVYQAGSRHNTAAGSSSNLESLFN</sequence>
<feature type="region of interest" description="Disordered" evidence="1">
    <location>
        <begin position="184"/>
        <end position="212"/>
    </location>
</feature>
<accession>A0AAW1RRQ3</accession>
<feature type="compositionally biased region" description="Polar residues" evidence="1">
    <location>
        <begin position="968"/>
        <end position="983"/>
    </location>
</feature>
<reference evidence="3 4" key="1">
    <citation type="journal article" date="2024" name="Nat. Commun.">
        <title>Phylogenomics reveals the evolutionary origins of lichenization in chlorophyte algae.</title>
        <authorList>
            <person name="Puginier C."/>
            <person name="Libourel C."/>
            <person name="Otte J."/>
            <person name="Skaloud P."/>
            <person name="Haon M."/>
            <person name="Grisel S."/>
            <person name="Petersen M."/>
            <person name="Berrin J.G."/>
            <person name="Delaux P.M."/>
            <person name="Dal Grande F."/>
            <person name="Keller J."/>
        </authorList>
    </citation>
    <scope>NUCLEOTIDE SEQUENCE [LARGE SCALE GENOMIC DNA]</scope>
    <source>
        <strain evidence="3 4">SAG 2145</strain>
    </source>
</reference>
<feature type="compositionally biased region" description="Polar residues" evidence="1">
    <location>
        <begin position="1557"/>
        <end position="1594"/>
    </location>
</feature>
<feature type="region of interest" description="Disordered" evidence="1">
    <location>
        <begin position="591"/>
        <end position="665"/>
    </location>
</feature>
<feature type="compositionally biased region" description="Low complexity" evidence="1">
    <location>
        <begin position="1714"/>
        <end position="1723"/>
    </location>
</feature>
<feature type="compositionally biased region" description="Polar residues" evidence="1">
    <location>
        <begin position="2023"/>
        <end position="2059"/>
    </location>
</feature>
<feature type="region of interest" description="Disordered" evidence="1">
    <location>
        <begin position="886"/>
        <end position="1018"/>
    </location>
</feature>
<dbReference type="Gene3D" id="3.10.20.90">
    <property type="entry name" value="Phosphatidylinositol 3-kinase Catalytic Subunit, Chain A, domain 1"/>
    <property type="match status" value="1"/>
</dbReference>
<feature type="domain" description="Ubiquitin-like" evidence="2">
    <location>
        <begin position="19"/>
        <end position="91"/>
    </location>
</feature>
<feature type="compositionally biased region" description="Low complexity" evidence="1">
    <location>
        <begin position="1195"/>
        <end position="1208"/>
    </location>
</feature>
<feature type="region of interest" description="Disordered" evidence="1">
    <location>
        <begin position="1855"/>
        <end position="1936"/>
    </location>
</feature>
<dbReference type="PANTHER" id="PTHR15204:SF0">
    <property type="entry name" value="LARGE PROLINE-RICH PROTEIN BAG6"/>
    <property type="match status" value="1"/>
</dbReference>
<protein>
    <recommendedName>
        <fullName evidence="2">Ubiquitin-like domain-containing protein</fullName>
    </recommendedName>
</protein>
<feature type="region of interest" description="Disordered" evidence="1">
    <location>
        <begin position="1532"/>
        <end position="1746"/>
    </location>
</feature>
<feature type="compositionally biased region" description="Low complexity" evidence="1">
    <location>
        <begin position="1624"/>
        <end position="1638"/>
    </location>
</feature>
<feature type="compositionally biased region" description="Low complexity" evidence="1">
    <location>
        <begin position="1678"/>
        <end position="1690"/>
    </location>
</feature>
<feature type="compositionally biased region" description="Low complexity" evidence="1">
    <location>
        <begin position="1855"/>
        <end position="1887"/>
    </location>
</feature>
<feature type="compositionally biased region" description="Pro residues" evidence="1">
    <location>
        <begin position="1667"/>
        <end position="1677"/>
    </location>
</feature>
<feature type="compositionally biased region" description="Low complexity" evidence="1">
    <location>
        <begin position="95"/>
        <end position="110"/>
    </location>
</feature>
<dbReference type="PROSITE" id="PS00299">
    <property type="entry name" value="UBIQUITIN_1"/>
    <property type="match status" value="1"/>
</dbReference>
<feature type="region of interest" description="Disordered" evidence="1">
    <location>
        <begin position="2090"/>
        <end position="2128"/>
    </location>
</feature>
<dbReference type="GO" id="GO:0031593">
    <property type="term" value="F:polyubiquitin modification-dependent protein binding"/>
    <property type="evidence" value="ECO:0007669"/>
    <property type="project" value="TreeGrafter"/>
</dbReference>
<proteinExistence type="predicted"/>
<feature type="compositionally biased region" description="Low complexity" evidence="1">
    <location>
        <begin position="2091"/>
        <end position="2105"/>
    </location>
</feature>
<feature type="compositionally biased region" description="Low complexity" evidence="1">
    <location>
        <begin position="1465"/>
        <end position="1476"/>
    </location>
</feature>
<feature type="compositionally biased region" description="Polar residues" evidence="1">
    <location>
        <begin position="1001"/>
        <end position="1018"/>
    </location>
</feature>
<feature type="compositionally biased region" description="Low complexity" evidence="1">
    <location>
        <begin position="1912"/>
        <end position="1921"/>
    </location>
</feature>
<gene>
    <name evidence="3" type="ORF">WJX74_000867</name>
</gene>
<feature type="compositionally biased region" description="Low complexity" evidence="1">
    <location>
        <begin position="1426"/>
        <end position="1445"/>
    </location>
</feature>
<evidence type="ECO:0000313" key="4">
    <source>
        <dbReference type="Proteomes" id="UP001438707"/>
    </source>
</evidence>
<feature type="region of interest" description="Disordered" evidence="1">
    <location>
        <begin position="1188"/>
        <end position="1211"/>
    </location>
</feature>
<feature type="compositionally biased region" description="Polar residues" evidence="1">
    <location>
        <begin position="614"/>
        <end position="631"/>
    </location>
</feature>
<feature type="compositionally biased region" description="Polar residues" evidence="1">
    <location>
        <begin position="290"/>
        <end position="299"/>
    </location>
</feature>
<feature type="region of interest" description="Disordered" evidence="1">
    <location>
        <begin position="94"/>
        <end position="130"/>
    </location>
</feature>
<feature type="region of interest" description="Disordered" evidence="1">
    <location>
        <begin position="290"/>
        <end position="350"/>
    </location>
</feature>
<evidence type="ECO:0000313" key="3">
    <source>
        <dbReference type="EMBL" id="KAK9836453.1"/>
    </source>
</evidence>
<feature type="region of interest" description="Disordered" evidence="1">
    <location>
        <begin position="1265"/>
        <end position="1495"/>
    </location>
</feature>
<feature type="region of interest" description="Disordered" evidence="1">
    <location>
        <begin position="407"/>
        <end position="429"/>
    </location>
</feature>
<dbReference type="EMBL" id="JALJOS010000007">
    <property type="protein sequence ID" value="KAK9836453.1"/>
    <property type="molecule type" value="Genomic_DNA"/>
</dbReference>
<dbReference type="GO" id="GO:0036503">
    <property type="term" value="P:ERAD pathway"/>
    <property type="evidence" value="ECO:0007669"/>
    <property type="project" value="TreeGrafter"/>
</dbReference>
<feature type="compositionally biased region" description="Low complexity" evidence="1">
    <location>
        <begin position="1265"/>
        <end position="1338"/>
    </location>
</feature>
<feature type="region of interest" description="Disordered" evidence="1">
    <location>
        <begin position="1784"/>
        <end position="1840"/>
    </location>
</feature>
<dbReference type="PANTHER" id="PTHR15204">
    <property type="entry name" value="LARGE PROLINE-RICH PROTEIN BAG6"/>
    <property type="match status" value="1"/>
</dbReference>
<feature type="compositionally biased region" description="Gly residues" evidence="1">
    <location>
        <begin position="1922"/>
        <end position="1936"/>
    </location>
</feature>
<dbReference type="InterPro" id="IPR019954">
    <property type="entry name" value="Ubiquitin_CS"/>
</dbReference>
<name>A0AAW1RRQ3_9CHLO</name>
<comment type="caution">
    <text evidence="3">The sequence shown here is derived from an EMBL/GenBank/DDBJ whole genome shotgun (WGS) entry which is preliminary data.</text>
</comment>
<organism evidence="3 4">
    <name type="scientific">Apatococcus lobatus</name>
    <dbReference type="NCBI Taxonomy" id="904363"/>
    <lineage>
        <taxon>Eukaryota</taxon>
        <taxon>Viridiplantae</taxon>
        <taxon>Chlorophyta</taxon>
        <taxon>core chlorophytes</taxon>
        <taxon>Trebouxiophyceae</taxon>
        <taxon>Chlorellales</taxon>
        <taxon>Chlorellaceae</taxon>
        <taxon>Apatococcus</taxon>
    </lineage>
</organism>
<dbReference type="SMART" id="SM00213">
    <property type="entry name" value="UBQ"/>
    <property type="match status" value="1"/>
</dbReference>
<dbReference type="InterPro" id="IPR000626">
    <property type="entry name" value="Ubiquitin-like_dom"/>
</dbReference>
<feature type="compositionally biased region" description="Polar residues" evidence="1">
    <location>
        <begin position="1376"/>
        <end position="1409"/>
    </location>
</feature>
<dbReference type="Proteomes" id="UP001438707">
    <property type="component" value="Unassembled WGS sequence"/>
</dbReference>
<keyword evidence="4" id="KW-1185">Reference proteome</keyword>
<dbReference type="Pfam" id="PF00240">
    <property type="entry name" value="ubiquitin"/>
    <property type="match status" value="1"/>
</dbReference>
<dbReference type="InterPro" id="IPR029071">
    <property type="entry name" value="Ubiquitin-like_domsf"/>
</dbReference>
<evidence type="ECO:0000256" key="1">
    <source>
        <dbReference type="SAM" id="MobiDB-lite"/>
    </source>
</evidence>
<dbReference type="SUPFAM" id="SSF54236">
    <property type="entry name" value="Ubiquitin-like"/>
    <property type="match status" value="1"/>
</dbReference>
<dbReference type="CDD" id="cd17039">
    <property type="entry name" value="Ubl_ubiquitin_like"/>
    <property type="match status" value="1"/>
</dbReference>
<feature type="compositionally biased region" description="Polar residues" evidence="1">
    <location>
        <begin position="2111"/>
        <end position="2128"/>
    </location>
</feature>
<feature type="compositionally biased region" description="Low complexity" evidence="1">
    <location>
        <begin position="300"/>
        <end position="311"/>
    </location>
</feature>
<feature type="region of interest" description="Disordered" evidence="1">
    <location>
        <begin position="2004"/>
        <end position="2073"/>
    </location>
</feature>
<evidence type="ECO:0000259" key="2">
    <source>
        <dbReference type="PROSITE" id="PS50053"/>
    </source>
</evidence>
<feature type="compositionally biased region" description="Low complexity" evidence="1">
    <location>
        <begin position="984"/>
        <end position="1000"/>
    </location>
</feature>